<protein>
    <submittedName>
        <fullName evidence="1">Uncharacterized protein</fullName>
    </submittedName>
</protein>
<reference evidence="1 2" key="1">
    <citation type="submission" date="2024-09" db="EMBL/GenBank/DDBJ databases">
        <title>Rethinking Asexuality: The Enigmatic Case of Functional Sexual Genes in Lepraria (Stereocaulaceae).</title>
        <authorList>
            <person name="Doellman M."/>
            <person name="Sun Y."/>
            <person name="Barcenas-Pena A."/>
            <person name="Lumbsch H.T."/>
            <person name="Grewe F."/>
        </authorList>
    </citation>
    <scope>NUCLEOTIDE SEQUENCE [LARGE SCALE GENOMIC DNA]</scope>
    <source>
        <strain evidence="1 2">Mercado 3170</strain>
    </source>
</reference>
<keyword evidence="2" id="KW-1185">Reference proteome</keyword>
<proteinExistence type="predicted"/>
<dbReference type="Proteomes" id="UP001590950">
    <property type="component" value="Unassembled WGS sequence"/>
</dbReference>
<organism evidence="1 2">
    <name type="scientific">Stereocaulon virgatum</name>
    <dbReference type="NCBI Taxonomy" id="373712"/>
    <lineage>
        <taxon>Eukaryota</taxon>
        <taxon>Fungi</taxon>
        <taxon>Dikarya</taxon>
        <taxon>Ascomycota</taxon>
        <taxon>Pezizomycotina</taxon>
        <taxon>Lecanoromycetes</taxon>
        <taxon>OSLEUM clade</taxon>
        <taxon>Lecanoromycetidae</taxon>
        <taxon>Lecanorales</taxon>
        <taxon>Lecanorineae</taxon>
        <taxon>Stereocaulaceae</taxon>
        <taxon>Stereocaulon</taxon>
    </lineage>
</organism>
<name>A0ABR4AFM8_9LECA</name>
<evidence type="ECO:0000313" key="1">
    <source>
        <dbReference type="EMBL" id="KAL2043893.1"/>
    </source>
</evidence>
<gene>
    <name evidence="1" type="ORF">N7G274_003413</name>
</gene>
<accession>A0ABR4AFM8</accession>
<comment type="caution">
    <text evidence="1">The sequence shown here is derived from an EMBL/GenBank/DDBJ whole genome shotgun (WGS) entry which is preliminary data.</text>
</comment>
<sequence>MHCIRDPSISTQTVLADHLCLRAKPTILFAIGTTVFSTIKNGSSDRKGFDPDTCQTQYLLGDRDPAAGEKGLFAISARVEIEILVRIVSTFIWQYNLTSVSGSV</sequence>
<evidence type="ECO:0000313" key="2">
    <source>
        <dbReference type="Proteomes" id="UP001590950"/>
    </source>
</evidence>
<dbReference type="EMBL" id="JBEFKJ010000010">
    <property type="protein sequence ID" value="KAL2043893.1"/>
    <property type="molecule type" value="Genomic_DNA"/>
</dbReference>